<dbReference type="InterPro" id="IPR011682">
    <property type="entry name" value="Glyco_hydro_38_C"/>
</dbReference>
<comment type="similarity">
    <text evidence="2">Belongs to the glycosyl hydrolase 38 family.</text>
</comment>
<dbReference type="Pfam" id="PF07748">
    <property type="entry name" value="Glyco_hydro_38C"/>
    <property type="match status" value="1"/>
</dbReference>
<dbReference type="Gene3D" id="1.20.1270.50">
    <property type="entry name" value="Glycoside hydrolase family 38, central domain"/>
    <property type="match status" value="1"/>
</dbReference>
<dbReference type="GO" id="GO:0046872">
    <property type="term" value="F:metal ion binding"/>
    <property type="evidence" value="ECO:0007669"/>
    <property type="project" value="UniProtKB-KW"/>
</dbReference>
<dbReference type="SUPFAM" id="SSF74650">
    <property type="entry name" value="Galactose mutarotase-like"/>
    <property type="match status" value="1"/>
</dbReference>
<evidence type="ECO:0000313" key="8">
    <source>
        <dbReference type="EMBL" id="VGO21926.1"/>
    </source>
</evidence>
<organism evidence="8 9">
    <name type="scientific">Pontiella sulfatireligans</name>
    <dbReference type="NCBI Taxonomy" id="2750658"/>
    <lineage>
        <taxon>Bacteria</taxon>
        <taxon>Pseudomonadati</taxon>
        <taxon>Kiritimatiellota</taxon>
        <taxon>Kiritimatiellia</taxon>
        <taxon>Kiritimatiellales</taxon>
        <taxon>Pontiellaceae</taxon>
        <taxon>Pontiella</taxon>
    </lineage>
</organism>
<dbReference type="FunFam" id="1.20.1270.50:FF:000004">
    <property type="entry name" value="alpha-mannosidase 2C1 isoform X1"/>
    <property type="match status" value="1"/>
</dbReference>
<dbReference type="InterPro" id="IPR000602">
    <property type="entry name" value="Glyco_hydro_38_N"/>
</dbReference>
<evidence type="ECO:0000256" key="3">
    <source>
        <dbReference type="ARBA" id="ARBA00012752"/>
    </source>
</evidence>
<gene>
    <name evidence="8" type="primary">mngB_3</name>
    <name evidence="8" type="ORF">SCARR_04006</name>
</gene>
<sequence>MFSGKQDTYETLSITRIGQFLERLGEMRIKAEIPLCAEIWNCGDPVPFKDRESGSYAPVAEGTVWGATWQSAWFKLIAEVPSGWAGEEVFLWLDIDSEGLVFDSSGRPLSGITNGSVMTPNRYSRDLVSWLPKAKGGEPVEAWLEGACNGIMGLWPSREECERTDDSRFSSHTGTVKKLRMAILDPECIALWHDMTMLLDLMQVLPAETLRRVRILKALGQAIDAFGDGHKHVALAREILKPLMESPANASALSICGVGHAHIDTAWLWPVRESIRKAARTFSSQLRLIERYPDYVFGASQPQHYQFVKDHYPELYEEIRQAVASGSWELQGAMWVEADCNLISGESMVRQFVHGKNFFMDEFGVDVKNLWIPDVFGYSASMPQIMKRAGVDYFLTQKISWNQFNRFPYTTFRWRGIDGTEILTHFPPEDTYNSDVLPGGMVKIEHNFKEKDVLGEAMCLFGMGDGGGGPREDALERGRRMASLEGAPKFRFGRADEYFERIAPHTAELPLWQGELYLELHRGTLTTQSRTKRNNRMLEIRLRLVEYVWSLLPAGDYPRAELDRLWKILLINQFHDIIPGSSIHCVYQTTEAEHAEALAACDSLIGDAEQRLCKSNDDVITLVNTTAYPYARPVKLPADWKGAKPVPGEPLPVQCEQDGSYVLVHLEPQDVAVLERCDVEMQSLESSLVLENDLVRYEFNEQGRLISGFDKACNREILAGEGNVLTIYEDRPANWDAWDIDFYYQDQVLEHPESSGVEFGVKGIVRQSLAFSYVTGNSTMRQRVVLATDSKRLDFETEVDWHEKHRMLRVAFPVNVVTDKATFDIQYGSVERPTHTNTSWDAARFEVCAHKYADLSDQRWGVALMNDCKYGMKVRGNVLDLNLLRSPTSPDPDADQGRHGFTYSLLPHDGRVQESDVRSQSTQLNVPPVRFDGRFQSLELPVTLESETVEIGSLKRGEKDDCRILRLAETAGMGDAVKLQLADGLHLVETNLLEWTEEGERGSGSVSLDFKPFEIRTFKLVESKELS</sequence>
<evidence type="ECO:0000256" key="4">
    <source>
        <dbReference type="ARBA" id="ARBA00022723"/>
    </source>
</evidence>
<evidence type="ECO:0000256" key="2">
    <source>
        <dbReference type="ARBA" id="ARBA00009792"/>
    </source>
</evidence>
<evidence type="ECO:0000256" key="1">
    <source>
        <dbReference type="ARBA" id="ARBA00000365"/>
    </source>
</evidence>
<dbReference type="PANTHER" id="PTHR46017:SF1">
    <property type="entry name" value="ALPHA-MANNOSIDASE 2C1"/>
    <property type="match status" value="1"/>
</dbReference>
<dbReference type="SMART" id="SM00872">
    <property type="entry name" value="Alpha-mann_mid"/>
    <property type="match status" value="1"/>
</dbReference>
<dbReference type="InterPro" id="IPR011330">
    <property type="entry name" value="Glyco_hydro/deAcase_b/a-brl"/>
</dbReference>
<dbReference type="EC" id="3.2.1.24" evidence="3"/>
<dbReference type="FunFam" id="3.20.110.10:FF:000002">
    <property type="entry name" value="alpha-mannosidase 2C1 isoform X1"/>
    <property type="match status" value="1"/>
</dbReference>
<dbReference type="SUPFAM" id="SSF88688">
    <property type="entry name" value="Families 57/38 glycoside transferase middle domain"/>
    <property type="match status" value="1"/>
</dbReference>
<protein>
    <recommendedName>
        <fullName evidence="3">alpha-mannosidase</fullName>
        <ecNumber evidence="3">3.2.1.24</ecNumber>
    </recommendedName>
</protein>
<dbReference type="Pfam" id="PF17677">
    <property type="entry name" value="Glyco_hydro38C2"/>
    <property type="match status" value="1"/>
</dbReference>
<dbReference type="Gene3D" id="2.60.40.2220">
    <property type="match status" value="1"/>
</dbReference>
<dbReference type="RefSeq" id="WP_136063354.1">
    <property type="nucleotide sequence ID" value="NZ_CAAHFH010000002.1"/>
</dbReference>
<reference evidence="8 9" key="1">
    <citation type="submission" date="2019-04" db="EMBL/GenBank/DDBJ databases">
        <authorList>
            <person name="Van Vliet M D."/>
        </authorList>
    </citation>
    <scope>NUCLEOTIDE SEQUENCE [LARGE SCALE GENOMIC DNA]</scope>
    <source>
        <strain evidence="8 9">F21</strain>
    </source>
</reference>
<evidence type="ECO:0000256" key="5">
    <source>
        <dbReference type="ARBA" id="ARBA00022801"/>
    </source>
</evidence>
<dbReference type="AlphaFoldDB" id="A0A6C2USP7"/>
<proteinExistence type="inferred from homology"/>
<dbReference type="FunFam" id="2.70.98.30:FF:000001">
    <property type="entry name" value="alpha-mannosidase 2C1 isoform X2"/>
    <property type="match status" value="1"/>
</dbReference>
<dbReference type="InterPro" id="IPR011013">
    <property type="entry name" value="Gal_mutarotase_sf_dom"/>
</dbReference>
<dbReference type="GO" id="GO:0004559">
    <property type="term" value="F:alpha-mannosidase activity"/>
    <property type="evidence" value="ECO:0007669"/>
    <property type="project" value="UniProtKB-EC"/>
</dbReference>
<dbReference type="InterPro" id="IPR027291">
    <property type="entry name" value="Glyco_hydro_38_N_sf"/>
</dbReference>
<dbReference type="GO" id="GO:0030246">
    <property type="term" value="F:carbohydrate binding"/>
    <property type="evidence" value="ECO:0007669"/>
    <property type="project" value="InterPro"/>
</dbReference>
<dbReference type="InterPro" id="IPR041147">
    <property type="entry name" value="GH38_C"/>
</dbReference>
<dbReference type="InterPro" id="IPR037094">
    <property type="entry name" value="Glyco_hydro_38_cen_sf"/>
</dbReference>
<dbReference type="Pfam" id="PF22907">
    <property type="entry name" value="Ams1-like_1st"/>
    <property type="match status" value="1"/>
</dbReference>
<keyword evidence="4" id="KW-0479">Metal-binding</keyword>
<dbReference type="PANTHER" id="PTHR46017">
    <property type="entry name" value="ALPHA-MANNOSIDASE 2C1"/>
    <property type="match status" value="1"/>
</dbReference>
<keyword evidence="5 8" id="KW-0378">Hydrolase</keyword>
<feature type="domain" description="Glycoside hydrolase family 38 central" evidence="7">
    <location>
        <begin position="519"/>
        <end position="594"/>
    </location>
</feature>
<dbReference type="CDD" id="cd10789">
    <property type="entry name" value="GH38N_AMII_ER_cytosolic"/>
    <property type="match status" value="1"/>
</dbReference>
<dbReference type="SUPFAM" id="SSF88713">
    <property type="entry name" value="Glycoside hydrolase/deacetylase"/>
    <property type="match status" value="1"/>
</dbReference>
<dbReference type="Gene3D" id="2.70.98.30">
    <property type="entry name" value="Golgi alpha-mannosidase II, domain 4"/>
    <property type="match status" value="1"/>
</dbReference>
<keyword evidence="9" id="KW-1185">Reference proteome</keyword>
<evidence type="ECO:0000259" key="7">
    <source>
        <dbReference type="SMART" id="SM00872"/>
    </source>
</evidence>
<dbReference type="Pfam" id="PF01074">
    <property type="entry name" value="Glyco_hydro_38N"/>
    <property type="match status" value="1"/>
</dbReference>
<dbReference type="GO" id="GO:0006013">
    <property type="term" value="P:mannose metabolic process"/>
    <property type="evidence" value="ECO:0007669"/>
    <property type="project" value="InterPro"/>
</dbReference>
<keyword evidence="6" id="KW-0326">Glycosidase</keyword>
<evidence type="ECO:0000256" key="6">
    <source>
        <dbReference type="ARBA" id="ARBA00023295"/>
    </source>
</evidence>
<dbReference type="InterPro" id="IPR015341">
    <property type="entry name" value="Glyco_hydro_38_cen"/>
</dbReference>
<dbReference type="InterPro" id="IPR028995">
    <property type="entry name" value="Glyco_hydro_57/38_cen_sf"/>
</dbReference>
<evidence type="ECO:0000313" key="9">
    <source>
        <dbReference type="Proteomes" id="UP000346198"/>
    </source>
</evidence>
<accession>A0A6C2USP7</accession>
<dbReference type="InterPro" id="IPR054723">
    <property type="entry name" value="Ams1-like_N"/>
</dbReference>
<dbReference type="GO" id="GO:0009313">
    <property type="term" value="P:oligosaccharide catabolic process"/>
    <property type="evidence" value="ECO:0007669"/>
    <property type="project" value="TreeGrafter"/>
</dbReference>
<name>A0A6C2USP7_9BACT</name>
<dbReference type="EMBL" id="CAAHFH010000002">
    <property type="protein sequence ID" value="VGO21926.1"/>
    <property type="molecule type" value="Genomic_DNA"/>
</dbReference>
<dbReference type="Gene3D" id="3.20.110.10">
    <property type="entry name" value="Glycoside hydrolase 38, N terminal domain"/>
    <property type="match status" value="1"/>
</dbReference>
<dbReference type="Proteomes" id="UP000346198">
    <property type="component" value="Unassembled WGS sequence"/>
</dbReference>
<dbReference type="Pfam" id="PF09261">
    <property type="entry name" value="Alpha-mann_mid"/>
    <property type="match status" value="1"/>
</dbReference>
<comment type="catalytic activity">
    <reaction evidence="1">
        <text>Hydrolysis of terminal, non-reducing alpha-D-mannose residues in alpha-D-mannosides.</text>
        <dbReference type="EC" id="3.2.1.24"/>
    </reaction>
</comment>